<dbReference type="CDD" id="cd16282">
    <property type="entry name" value="metallo-hydrolase-like_MBL-fold"/>
    <property type="match status" value="1"/>
</dbReference>
<name>A0ABW3ELS5_9ACTN</name>
<organism evidence="2 3">
    <name type="scientific">Actinomadura sediminis</name>
    <dbReference type="NCBI Taxonomy" id="1038904"/>
    <lineage>
        <taxon>Bacteria</taxon>
        <taxon>Bacillati</taxon>
        <taxon>Actinomycetota</taxon>
        <taxon>Actinomycetes</taxon>
        <taxon>Streptosporangiales</taxon>
        <taxon>Thermomonosporaceae</taxon>
        <taxon>Actinomadura</taxon>
    </lineage>
</organism>
<evidence type="ECO:0000259" key="1">
    <source>
        <dbReference type="SMART" id="SM00849"/>
    </source>
</evidence>
<dbReference type="EMBL" id="JBHTJA010000011">
    <property type="protein sequence ID" value="MFD0900474.1"/>
    <property type="molecule type" value="Genomic_DNA"/>
</dbReference>
<proteinExistence type="predicted"/>
<dbReference type="PANTHER" id="PTHR42951:SF4">
    <property type="entry name" value="ACYL-COENZYME A THIOESTERASE MBLAC2"/>
    <property type="match status" value="1"/>
</dbReference>
<feature type="domain" description="Metallo-beta-lactamase" evidence="1">
    <location>
        <begin position="17"/>
        <end position="197"/>
    </location>
</feature>
<dbReference type="InterPro" id="IPR001279">
    <property type="entry name" value="Metallo-B-lactamas"/>
</dbReference>
<accession>A0ABW3ELS5</accession>
<keyword evidence="3" id="KW-1185">Reference proteome</keyword>
<gene>
    <name evidence="2" type="ORF">ACFQ11_08745</name>
</gene>
<dbReference type="Proteomes" id="UP001596972">
    <property type="component" value="Unassembled WGS sequence"/>
</dbReference>
<comment type="caution">
    <text evidence="2">The sequence shown here is derived from an EMBL/GenBank/DDBJ whole genome shotgun (WGS) entry which is preliminary data.</text>
</comment>
<dbReference type="SUPFAM" id="SSF56281">
    <property type="entry name" value="Metallo-hydrolase/oxidoreductase"/>
    <property type="match status" value="1"/>
</dbReference>
<reference evidence="3" key="1">
    <citation type="journal article" date="2019" name="Int. J. Syst. Evol. Microbiol.">
        <title>The Global Catalogue of Microorganisms (GCM) 10K type strain sequencing project: providing services to taxonomists for standard genome sequencing and annotation.</title>
        <authorList>
            <consortium name="The Broad Institute Genomics Platform"/>
            <consortium name="The Broad Institute Genome Sequencing Center for Infectious Disease"/>
            <person name="Wu L."/>
            <person name="Ma J."/>
        </authorList>
    </citation>
    <scope>NUCLEOTIDE SEQUENCE [LARGE SCALE GENOMIC DNA]</scope>
    <source>
        <strain evidence="3">JCM 31202</strain>
    </source>
</reference>
<protein>
    <submittedName>
        <fullName evidence="2">MBL fold metallo-hydrolase</fullName>
    </submittedName>
</protein>
<dbReference type="InterPro" id="IPR036866">
    <property type="entry name" value="RibonucZ/Hydroxyglut_hydro"/>
</dbReference>
<dbReference type="RefSeq" id="WP_378297477.1">
    <property type="nucleotide sequence ID" value="NZ_JBHTJA010000011.1"/>
</dbReference>
<sequence length="295" mass="31924">MADGAYAYVQPPGGWCVNNAGVLGGRDGLVAIDTAATLRRARAFRDEVAGLGRGPVRFVVNTHHHGDHIFGNCVFAPPATVIAHDAAPGEIEKAGLGLRRLWPDVDWGEISLVPPALTFPDRLEIRLENGAAELLYAGPAHTTNDVVAWLPDERVLFAGDVVMHGVTPFVLMGSVHGSLRALARLRGLGPRVVVCGHGDIAGPEVIDDNEEYLRWLLDVARDGVARGRTPLEAASRADLGRFAKLLDPERIVGNLHRAYLELTRPELPYAAELPVLDSFREMIDFNGGRLPRCHA</sequence>
<dbReference type="Pfam" id="PF00753">
    <property type="entry name" value="Lactamase_B"/>
    <property type="match status" value="1"/>
</dbReference>
<dbReference type="Gene3D" id="3.60.15.10">
    <property type="entry name" value="Ribonuclease Z/Hydroxyacylglutathione hydrolase-like"/>
    <property type="match status" value="1"/>
</dbReference>
<evidence type="ECO:0000313" key="2">
    <source>
        <dbReference type="EMBL" id="MFD0900474.1"/>
    </source>
</evidence>
<dbReference type="InterPro" id="IPR050855">
    <property type="entry name" value="NDM-1-like"/>
</dbReference>
<evidence type="ECO:0000313" key="3">
    <source>
        <dbReference type="Proteomes" id="UP001596972"/>
    </source>
</evidence>
<dbReference type="PANTHER" id="PTHR42951">
    <property type="entry name" value="METALLO-BETA-LACTAMASE DOMAIN-CONTAINING"/>
    <property type="match status" value="1"/>
</dbReference>
<dbReference type="SMART" id="SM00849">
    <property type="entry name" value="Lactamase_B"/>
    <property type="match status" value="1"/>
</dbReference>